<reference evidence="2" key="1">
    <citation type="journal article" date="2021" name="BMC Genomics">
        <title>Chromosome-level genome assembly and manually-curated proteome of model necrotroph Parastagonospora nodorum Sn15 reveals a genome-wide trove of candidate effector homologs, and redundancy of virulence-related functions within an accessory chromosome.</title>
        <authorList>
            <person name="Bertazzoni S."/>
            <person name="Jones D.A.B."/>
            <person name="Phan H.T."/>
            <person name="Tan K.-C."/>
            <person name="Hane J.K."/>
        </authorList>
    </citation>
    <scope>NUCLEOTIDE SEQUENCE [LARGE SCALE GENOMIC DNA]</scope>
    <source>
        <strain evidence="2">SN15 / ATCC MYA-4574 / FGSC 10173)</strain>
    </source>
</reference>
<dbReference type="AlphaFoldDB" id="A0A7U2NR25"/>
<organism evidence="1 2">
    <name type="scientific">Phaeosphaeria nodorum (strain SN15 / ATCC MYA-4574 / FGSC 10173)</name>
    <name type="common">Glume blotch fungus</name>
    <name type="synonym">Parastagonospora nodorum</name>
    <dbReference type="NCBI Taxonomy" id="321614"/>
    <lineage>
        <taxon>Eukaryota</taxon>
        <taxon>Fungi</taxon>
        <taxon>Dikarya</taxon>
        <taxon>Ascomycota</taxon>
        <taxon>Pezizomycotina</taxon>
        <taxon>Dothideomycetes</taxon>
        <taxon>Pleosporomycetidae</taxon>
        <taxon>Pleosporales</taxon>
        <taxon>Pleosporineae</taxon>
        <taxon>Phaeosphaeriaceae</taxon>
        <taxon>Parastagonospora</taxon>
    </lineage>
</organism>
<proteinExistence type="predicted"/>
<evidence type="ECO:0000313" key="1">
    <source>
        <dbReference type="EMBL" id="QRD07289.1"/>
    </source>
</evidence>
<evidence type="ECO:0000313" key="2">
    <source>
        <dbReference type="Proteomes" id="UP000663193"/>
    </source>
</evidence>
<dbReference type="OrthoDB" id="265717at2759"/>
<protein>
    <submittedName>
        <fullName evidence="1">Uncharacterized protein</fullName>
    </submittedName>
</protein>
<sequence length="341" mass="37518">GMRKEDMLRTYLDLALLCHPLLAFLSVSRPKSKYSTMAIQNSRLQYFLVSFLSILALRYASTSYFSASAAELVAKAEICQTLDQPNPIAAQYPNNATGVLNGTIAVLPISLDLARSLIPSQYRILEHAYRALLPDFPADMYPALVQAVHDHDVQAMGFKIPDFSRAGIEFPFIDLLSDNSTSFKYIPTLFMTAGAAIAIKGAQDYGHKVFESEFNPPCDAYRATSDVATSFCATASDAHVDTTFTASPATPQFSLDFFKNITNQVMFADGKSCDNMIRLFNTSLSTAPYGIESVRGSVKAQVPGLFEREQVWDGVEGIRFASAFIENNYLPCENFRGYGSA</sequence>
<dbReference type="VEuPathDB" id="FungiDB:JI435_124790"/>
<dbReference type="EMBL" id="CP069044">
    <property type="protein sequence ID" value="QRD07289.1"/>
    <property type="molecule type" value="Genomic_DNA"/>
</dbReference>
<dbReference type="Proteomes" id="UP000663193">
    <property type="component" value="Chromosome 22"/>
</dbReference>
<feature type="non-terminal residue" evidence="1">
    <location>
        <position position="1"/>
    </location>
</feature>
<accession>A0A7U2NR25</accession>
<gene>
    <name evidence="1" type="ORF">JI435_124790</name>
</gene>
<name>A0A7U2NR25_PHANO</name>
<keyword evidence="2" id="KW-1185">Reference proteome</keyword>